<dbReference type="AlphaFoldDB" id="X6P3E0"/>
<organism evidence="1 2">
    <name type="scientific">Reticulomyxa filosa</name>
    <dbReference type="NCBI Taxonomy" id="46433"/>
    <lineage>
        <taxon>Eukaryota</taxon>
        <taxon>Sar</taxon>
        <taxon>Rhizaria</taxon>
        <taxon>Retaria</taxon>
        <taxon>Foraminifera</taxon>
        <taxon>Monothalamids</taxon>
        <taxon>Reticulomyxidae</taxon>
        <taxon>Reticulomyxa</taxon>
    </lineage>
</organism>
<dbReference type="EMBL" id="ASPP01004039">
    <property type="protein sequence ID" value="ETO32643.1"/>
    <property type="molecule type" value="Genomic_DNA"/>
</dbReference>
<keyword evidence="2" id="KW-1185">Reference proteome</keyword>
<dbReference type="Proteomes" id="UP000023152">
    <property type="component" value="Unassembled WGS sequence"/>
</dbReference>
<reference evidence="1 2" key="1">
    <citation type="journal article" date="2013" name="Curr. Biol.">
        <title>The Genome of the Foraminiferan Reticulomyxa filosa.</title>
        <authorList>
            <person name="Glockner G."/>
            <person name="Hulsmann N."/>
            <person name="Schleicher M."/>
            <person name="Noegel A.A."/>
            <person name="Eichinger L."/>
            <person name="Gallinger C."/>
            <person name="Pawlowski J."/>
            <person name="Sierra R."/>
            <person name="Euteneuer U."/>
            <person name="Pillet L."/>
            <person name="Moustafa A."/>
            <person name="Platzer M."/>
            <person name="Groth M."/>
            <person name="Szafranski K."/>
            <person name="Schliwa M."/>
        </authorList>
    </citation>
    <scope>NUCLEOTIDE SEQUENCE [LARGE SCALE GENOMIC DNA]</scope>
</reference>
<feature type="non-terminal residue" evidence="1">
    <location>
        <position position="214"/>
    </location>
</feature>
<name>X6P3E0_RETFI</name>
<protein>
    <submittedName>
        <fullName evidence="1">Uncharacterized protein</fullName>
    </submittedName>
</protein>
<proteinExistence type="predicted"/>
<evidence type="ECO:0000313" key="2">
    <source>
        <dbReference type="Proteomes" id="UP000023152"/>
    </source>
</evidence>
<sequence length="214" mass="25111">MLVSLIQHQTKQDFVIEDSEDEVVTEKMKKNNKGMNKKISYYVDLDNITTITHTIKDIDKSDTDTSAVHLEQIDDDNQSEPEMINDELLKQRQYCLHYSQQYEDWTEKYQRYFQQEKDEKKIYKVNSMENKMNASCSGFYSELLKKRKGTAFNEFVKMANLLPSENLRDIAAQCNRMTKIGYFGKSQKEKENVISYNGDPRNFFASLSKLRGST</sequence>
<gene>
    <name evidence="1" type="ORF">RFI_04474</name>
</gene>
<evidence type="ECO:0000313" key="1">
    <source>
        <dbReference type="EMBL" id="ETO32643.1"/>
    </source>
</evidence>
<comment type="caution">
    <text evidence="1">The sequence shown here is derived from an EMBL/GenBank/DDBJ whole genome shotgun (WGS) entry which is preliminary data.</text>
</comment>
<accession>X6P3E0</accession>